<dbReference type="PANTHER" id="PTHR35394:SF5">
    <property type="entry name" value="DUF3176 DOMAIN-CONTAINING PROTEIN"/>
    <property type="match status" value="1"/>
</dbReference>
<keyword evidence="1" id="KW-0812">Transmembrane</keyword>
<dbReference type="EMBL" id="JAPQKQ010000003">
    <property type="protein sequence ID" value="KAJ5203343.1"/>
    <property type="molecule type" value="Genomic_DNA"/>
</dbReference>
<protein>
    <submittedName>
        <fullName evidence="2">Uncharacterized protein</fullName>
    </submittedName>
</protein>
<name>A0A9W9SYZ6_9EURO</name>
<comment type="caution">
    <text evidence="2">The sequence shown here is derived from an EMBL/GenBank/DDBJ whole genome shotgun (WGS) entry which is preliminary data.</text>
</comment>
<dbReference type="Proteomes" id="UP001150942">
    <property type="component" value="Unassembled WGS sequence"/>
</dbReference>
<proteinExistence type="predicted"/>
<organism evidence="2 3">
    <name type="scientific">Penicillium cf. viridicatum</name>
    <dbReference type="NCBI Taxonomy" id="2972119"/>
    <lineage>
        <taxon>Eukaryota</taxon>
        <taxon>Fungi</taxon>
        <taxon>Dikarya</taxon>
        <taxon>Ascomycota</taxon>
        <taxon>Pezizomycotina</taxon>
        <taxon>Eurotiomycetes</taxon>
        <taxon>Eurotiomycetidae</taxon>
        <taxon>Eurotiales</taxon>
        <taxon>Aspergillaceae</taxon>
        <taxon>Penicillium</taxon>
    </lineage>
</organism>
<feature type="transmembrane region" description="Helical" evidence="1">
    <location>
        <begin position="121"/>
        <end position="144"/>
    </location>
</feature>
<dbReference type="InterPro" id="IPR021514">
    <property type="entry name" value="DUF3176"/>
</dbReference>
<evidence type="ECO:0000313" key="2">
    <source>
        <dbReference type="EMBL" id="KAJ5203343.1"/>
    </source>
</evidence>
<evidence type="ECO:0000256" key="1">
    <source>
        <dbReference type="SAM" id="Phobius"/>
    </source>
</evidence>
<dbReference type="Pfam" id="PF11374">
    <property type="entry name" value="DUF3176"/>
    <property type="match status" value="1"/>
</dbReference>
<dbReference type="AlphaFoldDB" id="A0A9W9SYZ6"/>
<feature type="transmembrane region" description="Helical" evidence="1">
    <location>
        <begin position="74"/>
        <end position="101"/>
    </location>
</feature>
<reference evidence="2" key="2">
    <citation type="journal article" date="2023" name="IMA Fungus">
        <title>Comparative genomic study of the Penicillium genus elucidates a diverse pangenome and 15 lateral gene transfer events.</title>
        <authorList>
            <person name="Petersen C."/>
            <person name="Sorensen T."/>
            <person name="Nielsen M.R."/>
            <person name="Sondergaard T.E."/>
            <person name="Sorensen J.L."/>
            <person name="Fitzpatrick D.A."/>
            <person name="Frisvad J.C."/>
            <person name="Nielsen K.L."/>
        </authorList>
    </citation>
    <scope>NUCLEOTIDE SEQUENCE</scope>
    <source>
        <strain evidence="2">IBT 20477</strain>
    </source>
</reference>
<dbReference type="OrthoDB" id="5376804at2759"/>
<keyword evidence="3" id="KW-1185">Reference proteome</keyword>
<accession>A0A9W9SYZ6</accession>
<evidence type="ECO:0000313" key="3">
    <source>
        <dbReference type="Proteomes" id="UP001150942"/>
    </source>
</evidence>
<keyword evidence="1" id="KW-1133">Transmembrane helix</keyword>
<keyword evidence="1" id="KW-0472">Membrane</keyword>
<dbReference type="PANTHER" id="PTHR35394">
    <property type="entry name" value="DUF3176 DOMAIN-CONTAINING PROTEIN"/>
    <property type="match status" value="1"/>
</dbReference>
<sequence>MFDYTQGKTAETAEDLTAKSNYPQILLGKEATSASIPLLPICDDQTSAREPIPGQERCTTVPENIMHQKPTRKLAWVGSWTWEIAGAGLSLICLVLLVVFLKYADGAEYDTWQYRLSPNTVASAIVTVAKASLLLMVSSSLSQLKWNPSNEKTRLYHFQVLDQASRGPWGSLEVLWRWKLKPGLITAGAFLTVFSVAIDPLAQQLLSYPIIRRKTPSSDGLAYAQSTHSYSAQDLTGLTPIFAQYEMEPDMVEAIVSGLGGKSTGLEPVCPTGDCEYPVFVSLGICSSCEDVTAKSTQICDMTTIEAVEHDDLNFFNKSLPLNCSYTTPNNNTIEPRLFTGQLSESRQGAVLYRQPWTSIVTSSSLLKSRIVSFLSAKYEQPVLFYTTQNTTTWEQRPVLTECSLSWCEKQYSNNYYSSNGHRTLVATRSQVLSDPTLPLDGYFWIFSSPNGSILSSQASNYTVDSLTGQVTSNKLEYLFNSILETVGQSTSPINTALILYNSKNLTETIAQMASSMTDAIRSKPGAKNSNVDGDAYKSSTIVHVRWGWIALPIAYVIMAILILLATAMSSRKSIIWKASMLPFLLGHIQTRPEHDLTGLPLDVDQIVDMTRSIEIVTARDHPLLLVEE</sequence>
<gene>
    <name evidence="2" type="ORF">N7449_005422</name>
</gene>
<reference evidence="2" key="1">
    <citation type="submission" date="2022-11" db="EMBL/GenBank/DDBJ databases">
        <authorList>
            <person name="Petersen C."/>
        </authorList>
    </citation>
    <scope>NUCLEOTIDE SEQUENCE</scope>
    <source>
        <strain evidence="2">IBT 20477</strain>
    </source>
</reference>
<feature type="transmembrane region" description="Helical" evidence="1">
    <location>
        <begin position="547"/>
        <end position="568"/>
    </location>
</feature>